<dbReference type="Pfam" id="PF00353">
    <property type="entry name" value="HemolysinCabind"/>
    <property type="match status" value="3"/>
</dbReference>
<accession>A0ABY5LSN7</accession>
<sequence>MSNSTLDAIIVAHGSQELSRLLGTLKSIIGTDMIGATVTEQPPSEDGKYCFSVEVKNRNFTLGDFLGGSESGSIGKDLKNNINPNDPQTNPIFTNAIFNFTISPNSKPTMAITLNGIPFSAITSLLKVATDQFTDAIGVTAPGLIGALNNVQTSTLINLIIDASSENFEIEFDGPNSLPGYQIDVENFIKTLNKTGFPALPTDPAIQALNTTLNGFSKIKVDKPKIYFAKSDETKEFNISVEVNDDILTLKYEKNKKDGDQVIYKVEYEDGSTTNLSLSSILDLPGGLTIKNPTYTISSDNTKFDEKGKEPEYVKGFNWTGTIEIDNPMPKEITNFLSTYVGFDLNKLFDSQLLAGVGFGTDGAKNLNLYLDLELDQPVVKFPYQIPNFDESFELYFNGFGLDYSLTPINMGFTTTQALSGNITLQGYDPVQKNEPALNLVGGFKTIVSSDPTKNGVLGYFNLDTLGSGWRNPFGIPNSEFRQLALEIGFGSTVLKSIGFIGDLRFGNYDFGAFISLDINDPQKNGFGLTLNRPISAMDLFLGPVGSFTAGQLSNTFDEVENVFDLLNSIFDLTLESIDGDGDGDLDPLFYFMPQATSIAGQPFDQGTHINAGISAWGWDGRLSYSATTSLFGLPVYKGSLSLEKIDIGGLGWFVLEGIDDPKTTTVDESKELNLDFSTTGLSLSADASLTLFGFNVAKASVEVGLGGIDIDAKLNLFNTLGIDAKLFVGNLKEGQSAQVTVNADGTVSLAEGVNNQGFLSLAGQPRTYLSLDGINDYVQATPTGLNLANQDFTIEAWIKTTGTKESILVKSDGDTIWEKGEKAFYINELGKVNFVGFGNNYIKGNTAVNDGKWHHVAVVWDYSSGTTGTGRVFVDGVNDTQSSNYAATNLDNSTDTLKIGSLNFSEATNYFSGQIDEVRIWKTARTESEIKTNSDNRVNPTTETNLVYYLPVDQGDRATITTTTVNSDPLPRKEILTLEGETEQTALIFDGVNDYVQVKAGDASFADFNTSNFTVELWVKTTDLNGTLIGASNTSTGTGDYWRVWLENGQTKFNFQPGGNTQPSASSINAINDDSWHHIAVVRDGFYTGKLYVDGVLDSKLNFTGSSNGIDINSDLFIGQWVSGTDQFAGKMDEVRIWKTARTETEISANMNRRLDKTVETNLTYYLPIDQSDRSSRENKILSETFDGGLPKSIYNVSLTDNNIASVSDKYRQITPTLSTPNAIAHWRLNESSGTTATNIGTLGTAVNGTYVGSPTLNNPGLVAGSTGVKFDGVNDGIAIPDHNNINLLATTARSIELWFKADDLTGKQVIYEEGGTGSGLNIYLDGDQLKLGAWSGNAGEWLATQVIKDNKYHVVLSFDQGNLTGYLNGESFGTVATNFTTIPVHSEDIGIGYMKQDTRLSDTVRLTGDGNYFNGVIDEVALYNVGLSPERAIANYASGFTQGLKVETFNNINLAGDPVTIDLTNSFQNLTVASNSSQKITGWVQAPVTGTYTFNTTNNYGTRLAVNDTKLIDNWQNPEKAIDFDGVGDYIQIENYDGMYDRSKSMTVEAWIKVDQFNTTSQAIIRKGDNGWRLERNGTTNKIDFTFDVYKNTTTTQVLDGNRSVVSNRQFNDQQWHHVIATTDGLNVTLYVDGKLDNSVTYTNPNDGYSRSIFNSNAPVIIGGYRGTTQQYFDGKIDEVAIWNKYFTATDAQTNFTQKLTGSEANLVGYWNFDHPQGLKTIVDQSSNHNNGYFRGFVSPDQSQVNSWSSKLVAYKNDYSSVFTPTTQSGTNTIDLVAGKLYKVELDAQSLNGVSTPQLQWNYTGVSNQIIPTSALFTDAQVETDWKVSGGKIGTSFLNTDADGALEFFNTTGDRYAISQPYDLSQGGNLSFSSILGGNSTINNISGVQVSVANGSTNGDTVDDNKAIKLEYSIDNGNTWVLLDSFTSKSEGGNWHNVVIGLPKQAQTQSTRFKWSQPSYVLDNWAIDNVGVVTNSNNVWADIKGADVLKAQKDNGTTISNGEALYFTGKPFAIVTPLPDVSQPLLKDSFANLITGDFNGDGKTDFLRQQKFQWSYDNQLVTTYLSQGDGTFNTVNTNYPSSVANDFSAIIQTGDFNGDRKTDFIRQNKDSGGSNFQVGLSNGDGTFSIITPSGNTGSGTSHNYQTDLLGNPGVNLIMGDYNGDGKTDFIRQEKNGWDNSGNQTFSVWLSNGNGTFNPITPSGDVYQKDLKFDGGANIITGDFNGDGKTDFIRQEKNGYDDDIKNTFNVYFSNGNGTFNIVTPGSNVSGDPYQDNLRFDPGVNIITGDYNGDGKTDFIRQAKGDWDNDVSTNFNVYFSNGNGTFNIVTPGSNVSGDPYQDSLRSDPGVNIITGDYNGDGKTDFIRQEKNGWDDDINGSFNIFLSQGNGYFNIVSPNLPEYQSVLNYDKGANIIVGDYNGDGAGDFLRQERGTWGDDYANTYQTYLSKLNQTNQRYATTQSLNTTDTKALQFDFVFGQKYTAGNPFTYEGSTYGDEDVISTTGDAPEAGEDVLVSYSTNGGQTWTTLTTLLASNYATTYTNWTTQAIALPDAAKTDHTQFRWQQTNFTNTGDDTWAIDNITLASNTIMSGVQFYTPITQIDNFKTVNTTNPNSGNSNSKFVIMGNGNISFLGETISSVSLDVSENGLKFNLFDTFAYALLNGVITPMPVKTAISSGAYIIGTLSKDISVIAGKNGASVTGALGLEFPLSLSVPYFGTLKLASLKADGVLNLTVGTDGKISGYIKDIDFTVWGKNLSIPSFSFSSNVNSWDDLIVETSQAVADKIQKEFLNLFDDAEQLYNGIKNGTIDFAKDVESFFANYGQTGINALKDLGSNAASLYTDVGIGDSYNTFNKSLQNIANAVGSGIKGGVKKAGKALKKAFNGPIADAKVFLDINGNFIPDQNEPTVTTDNYGRFNLQYNLNDYDTNGDGKLDYTEALVIGMGGIDTTTGKEVKVPFMATVGSEISPLTTLKTGLILQGLTETAAETIIKKSFDLDKFGDILLNQFDAYSEIGQGNLVGYDVAIAQIMAHNLLLFGSAVIKQIQPQLSDSEVQNQLFKIIAQVVADQGSIDRTNPEVNRSLIKALIQNSPTLISDKIVSAFSSLVIETEAQLHKIVGDTSHPDNLRLILPSLNHIKTILVENLPAIMQKVITKEIKPADVMDSFQSILNQNNHLIQYALNEARTVTISTEGILKEGDSSFHHGKFIVNLGETAPAQGLTIFYTLSGTATLGEDYQLLYNPTVGQLNIAPYEKTGIIDLEVLDDTLSESPESITLTLQYAGDGFAINPNQNTAYFVIKDDENSGNNSVFRPDQVIAGTINNDILTGTDQSEWLKGSYGNDQIFGLGNNDKIDGGFGNDILHGGSGNDIMAGQFGADQLWGEDGNDLLQGGTGNDILNGGAGNDILHGGEGDDQLTGDVGNDQLEGDAGNDLINGNADNDWLSGGIGNDILIGGAGDDVVSGGIGADQFVITSGNDGFDIFSDFNPAEGDRIVIDSKQFDSFDLSKLTFAHGFLKYDGQNLALIQNQGNIYALLNLKPVVDVVSELTFPTVFPANSNILTTGDILSLATLTHTTVDPTQSEGLLGKILTRGYIKVAIAPNTPQWQKEQAKALAAALFGDSQALQYVTLDEKDIFAAVTTQQVDISAHLFPNTYENQIDFAPATFYDSEVIVVKNNSHITQSQDLQNVTIGVIANSDSRQNLRAVLGNAGINYKLAEFADNQTLRLAYDNNQIGAVVLNPSQVKDLPTGNSVLDLELSTQAMSMVLPENESSWADVVRWAITAPIAAESLGITSTNLDSLVNSNDPVIRRFLGLEGNLGQSLGISNDFANQVIRTMGNYAEFWQNNFGDLSRSRNHLFADDGLLYSLPFAGSVSQKPELINNNDRNVLTEIKARGFINAGVSSSQYPGLFYQENDQWSGFHIDILKALSVALFGDANHLNFSNPTSFLLSSLTNTANGVVDISSNSTTHNLVRDGSVGIDFSKPYFFDGQAILVGLDSGISSLGTLTGRRIGVEANTTAFAGLDDNLVGINFTKVEYTSTTDLYNAYQNGEIDALIGDRSIIASRLSTFSNPENHKILDQVLSREPIAFVVDENQSDWLDVINLIIDTLTKAEELGITSANVDQLVKGNNPAIREFLGVNGKLGEKFGLTANFAQNIIKSMGNYGEIYQRNLGAISIPRDANQSFADFGLQSANSYTSALSIANPELEIRGNGIFQVMDNLANIKFNLIKHDGKTQAEIGLYKTDADGSINGINRNSTGYLSEVLKHSQTIFSILDKNPNGFDSNSFSRTLGEFDNNTYFGLYMIQGRDATTVLNTGDYSSLVLSQNVKALQTLDNGANLVFNWETNGDNSYDDLIIEAAPTLEGTVFGTTLDKTIDLTGLDHQGHNISFTVNREAAYDNLIGFYRVNEQGQVLDSQGNVVSGNPNQDSNYAQLAINNRLDMLLSTGNQKTAVFNEQLMGGVRYAPILIANGGSASSPNFSNTYFAYSGANSDGVNHVRRMADNIFGFEDIRGGGDNDFNDVIVSVKVI</sequence>
<feature type="region of interest" description="Disordered" evidence="5">
    <location>
        <begin position="3398"/>
        <end position="3419"/>
    </location>
</feature>
<dbReference type="InterPro" id="IPR025193">
    <property type="entry name" value="DUF4114"/>
</dbReference>
<dbReference type="InterPro" id="IPR038081">
    <property type="entry name" value="CalX-like_sf"/>
</dbReference>
<dbReference type="CDD" id="cd00110">
    <property type="entry name" value="LamG"/>
    <property type="match status" value="1"/>
</dbReference>
<dbReference type="Pfam" id="PF07691">
    <property type="entry name" value="PA14"/>
    <property type="match status" value="1"/>
</dbReference>
<dbReference type="InterPro" id="IPR011658">
    <property type="entry name" value="PA14_dom"/>
</dbReference>
<dbReference type="SUPFAM" id="SSF69318">
    <property type="entry name" value="Integrin alpha N-terminal domain"/>
    <property type="match status" value="2"/>
</dbReference>
<dbReference type="SUPFAM" id="SSF51120">
    <property type="entry name" value="beta-Roll"/>
    <property type="match status" value="2"/>
</dbReference>
<reference evidence="8" key="1">
    <citation type="submission" date="2022-06" db="EMBL/GenBank/DDBJ databases">
        <title>Nostosin G and Spiroidesin B from the Cyanobacterium Dolichospermum sp. NIES-1697.</title>
        <authorList>
            <person name="Phan C.-S."/>
            <person name="Mehjabin J.J."/>
            <person name="Anas A.R.J."/>
            <person name="Hayasaka M."/>
            <person name="Onoki R."/>
            <person name="Wang J."/>
            <person name="Umezawa T."/>
            <person name="Washio K."/>
            <person name="Morikawa M."/>
            <person name="Okino T."/>
        </authorList>
    </citation>
    <scope>NUCLEOTIDE SEQUENCE</scope>
    <source>
        <strain evidence="8">NIES-1697</strain>
    </source>
</reference>
<dbReference type="PANTHER" id="PTHR30085:SF6">
    <property type="entry name" value="ABC TRANSPORTER GLUTAMINE-BINDING PROTEIN GLNH"/>
    <property type="match status" value="1"/>
</dbReference>
<dbReference type="Gene3D" id="2.60.120.200">
    <property type="match status" value="4"/>
</dbReference>
<keyword evidence="3" id="KW-0732">Signal</keyword>
<dbReference type="InterPro" id="IPR051455">
    <property type="entry name" value="Bact_solute-bind_prot3"/>
</dbReference>
<dbReference type="InterPro" id="IPR037524">
    <property type="entry name" value="PA14/GLEYA"/>
</dbReference>
<evidence type="ECO:0000259" key="7">
    <source>
        <dbReference type="PROSITE" id="PS51820"/>
    </source>
</evidence>
<dbReference type="Pfam" id="PF13448">
    <property type="entry name" value="DUF4114"/>
    <property type="match status" value="1"/>
</dbReference>
<dbReference type="Pfam" id="PF21471">
    <property type="entry name" value="Reelin_subrepeat-B"/>
    <property type="match status" value="2"/>
</dbReference>
<dbReference type="Pfam" id="PF00497">
    <property type="entry name" value="SBP_bac_3"/>
    <property type="match status" value="1"/>
</dbReference>
<dbReference type="Proteomes" id="UP001057561">
    <property type="component" value="Chromosome"/>
</dbReference>
<dbReference type="PRINTS" id="PR00313">
    <property type="entry name" value="CABNDNGRPT"/>
</dbReference>
<dbReference type="SUPFAM" id="SSF56988">
    <property type="entry name" value="Anthrax protective antigen"/>
    <property type="match status" value="1"/>
</dbReference>
<name>A0ABY5LSN7_9CYAN</name>
<evidence type="ECO:0000256" key="1">
    <source>
        <dbReference type="ARBA" id="ARBA00010333"/>
    </source>
</evidence>
<evidence type="ECO:0000256" key="5">
    <source>
        <dbReference type="SAM" id="MobiDB-lite"/>
    </source>
</evidence>
<dbReference type="Gene3D" id="2.40.128.340">
    <property type="match status" value="3"/>
</dbReference>
<keyword evidence="9" id="KW-1185">Reference proteome</keyword>
<dbReference type="InterPro" id="IPR018511">
    <property type="entry name" value="Hemolysin-typ_Ca-bd_CS"/>
</dbReference>
<dbReference type="PANTHER" id="PTHR30085">
    <property type="entry name" value="AMINO ACID ABC TRANSPORTER PERMEASE"/>
    <property type="match status" value="1"/>
</dbReference>
<dbReference type="InterPro" id="IPR013320">
    <property type="entry name" value="ConA-like_dom_sf"/>
</dbReference>
<protein>
    <submittedName>
        <fullName evidence="8">Transporter substrate-binding domain-containing protein</fullName>
    </submittedName>
</protein>
<dbReference type="PROSITE" id="PS50025">
    <property type="entry name" value="LAM_G_DOMAIN"/>
    <property type="match status" value="1"/>
</dbReference>
<evidence type="ECO:0000313" key="9">
    <source>
        <dbReference type="Proteomes" id="UP001057561"/>
    </source>
</evidence>
<dbReference type="SMART" id="SM00560">
    <property type="entry name" value="LamGL"/>
    <property type="match status" value="4"/>
</dbReference>
<dbReference type="InterPro" id="IPR011049">
    <property type="entry name" value="Serralysin-like_metalloprot_C"/>
</dbReference>
<dbReference type="SUPFAM" id="SSF141072">
    <property type="entry name" value="CalX-like"/>
    <property type="match status" value="1"/>
</dbReference>
<keyword evidence="2" id="KW-0813">Transport</keyword>
<dbReference type="Gene3D" id="3.40.190.10">
    <property type="entry name" value="Periplasmic binding protein-like II"/>
    <property type="match status" value="4"/>
</dbReference>
<dbReference type="SMART" id="SM00062">
    <property type="entry name" value="PBPb"/>
    <property type="match status" value="2"/>
</dbReference>
<dbReference type="InterPro" id="IPR001343">
    <property type="entry name" value="Hemolysn_Ca-bd"/>
</dbReference>
<dbReference type="InterPro" id="IPR001638">
    <property type="entry name" value="Solute-binding_3/MltF_N"/>
</dbReference>
<organism evidence="8 9">
    <name type="scientific">Dolichospermum heterosporum TAC447</name>
    <dbReference type="NCBI Taxonomy" id="747523"/>
    <lineage>
        <taxon>Bacteria</taxon>
        <taxon>Bacillati</taxon>
        <taxon>Cyanobacteriota</taxon>
        <taxon>Cyanophyceae</taxon>
        <taxon>Nostocales</taxon>
        <taxon>Aphanizomenonaceae</taxon>
        <taxon>Dolichospermum</taxon>
        <taxon>Dolichospermum heterosporum</taxon>
    </lineage>
</organism>
<dbReference type="Gene3D" id="2.60.120.260">
    <property type="entry name" value="Galactose-binding domain-like"/>
    <property type="match status" value="2"/>
</dbReference>
<dbReference type="SMART" id="SM00282">
    <property type="entry name" value="LamG"/>
    <property type="match status" value="3"/>
</dbReference>
<dbReference type="InterPro" id="IPR013517">
    <property type="entry name" value="FG-GAP"/>
</dbReference>
<feature type="domain" description="PA14" evidence="7">
    <location>
        <begin position="1441"/>
        <end position="1592"/>
    </location>
</feature>
<dbReference type="Gene3D" id="2.150.10.10">
    <property type="entry name" value="Serralysin-like metalloprotease, C-terminal"/>
    <property type="match status" value="3"/>
</dbReference>
<comment type="similarity">
    <text evidence="1">Belongs to the bacterial solute-binding protein 3 family.</text>
</comment>
<dbReference type="SUPFAM" id="SSF53850">
    <property type="entry name" value="Periplasmic binding protein-like II"/>
    <property type="match status" value="2"/>
</dbReference>
<keyword evidence="4" id="KW-1015">Disulfide bond</keyword>
<evidence type="ECO:0000256" key="4">
    <source>
        <dbReference type="ARBA" id="ARBA00023157"/>
    </source>
</evidence>
<dbReference type="InterPro" id="IPR028994">
    <property type="entry name" value="Integrin_alpha_N"/>
</dbReference>
<dbReference type="InterPro" id="IPR049419">
    <property type="entry name" value="Reelin_subrepeat-B"/>
</dbReference>
<dbReference type="Pfam" id="PF13385">
    <property type="entry name" value="Laminin_G_3"/>
    <property type="match status" value="4"/>
</dbReference>
<dbReference type="PROSITE" id="PS00330">
    <property type="entry name" value="HEMOLYSIN_CALCIUM"/>
    <property type="match status" value="2"/>
</dbReference>
<dbReference type="PROSITE" id="PS51820">
    <property type="entry name" value="PA14"/>
    <property type="match status" value="1"/>
</dbReference>
<gene>
    <name evidence="8" type="ORF">NG743_17865</name>
</gene>
<dbReference type="InterPro" id="IPR001791">
    <property type="entry name" value="Laminin_G"/>
</dbReference>
<dbReference type="EMBL" id="CP099464">
    <property type="protein sequence ID" value="UUO13911.1"/>
    <property type="molecule type" value="Genomic_DNA"/>
</dbReference>
<evidence type="ECO:0000256" key="3">
    <source>
        <dbReference type="ARBA" id="ARBA00022729"/>
    </source>
</evidence>
<evidence type="ECO:0000259" key="6">
    <source>
        <dbReference type="PROSITE" id="PS50025"/>
    </source>
</evidence>
<evidence type="ECO:0000313" key="8">
    <source>
        <dbReference type="EMBL" id="UUO13911.1"/>
    </source>
</evidence>
<dbReference type="InterPro" id="IPR006558">
    <property type="entry name" value="LamG-like"/>
</dbReference>
<proteinExistence type="inferred from homology"/>
<dbReference type="SUPFAM" id="SSF49899">
    <property type="entry name" value="Concanavalin A-like lectins/glucanases"/>
    <property type="match status" value="4"/>
</dbReference>
<dbReference type="RefSeq" id="WP_257120605.1">
    <property type="nucleotide sequence ID" value="NZ_CP099464.1"/>
</dbReference>
<evidence type="ECO:0000256" key="2">
    <source>
        <dbReference type="ARBA" id="ARBA00022448"/>
    </source>
</evidence>
<dbReference type="Pfam" id="PF13517">
    <property type="entry name" value="FG-GAP_3"/>
    <property type="match status" value="2"/>
</dbReference>
<feature type="domain" description="Laminin G" evidence="6">
    <location>
        <begin position="996"/>
        <end position="1165"/>
    </location>
</feature>